<dbReference type="Pfam" id="PF07963">
    <property type="entry name" value="N_methyl"/>
    <property type="match status" value="1"/>
</dbReference>
<dbReference type="GO" id="GO:0009986">
    <property type="term" value="C:cell surface"/>
    <property type="evidence" value="ECO:0007669"/>
    <property type="project" value="UniProtKB-SubCell"/>
</dbReference>
<dbReference type="NCBIfam" id="TIGR02532">
    <property type="entry name" value="IV_pilin_GFxxxE"/>
    <property type="match status" value="1"/>
</dbReference>
<dbReference type="InterPro" id="IPR012902">
    <property type="entry name" value="N_methyl_site"/>
</dbReference>
<keyword evidence="5" id="KW-1185">Reference proteome</keyword>
<dbReference type="AlphaFoldDB" id="A0A6L3VBE6"/>
<name>A0A6L3VBE6_9BACI</name>
<proteinExistence type="predicted"/>
<accession>A0A6L3VBE6</accession>
<keyword evidence="3" id="KW-0472">Membrane</keyword>
<feature type="transmembrane region" description="Helical" evidence="3">
    <location>
        <begin position="12"/>
        <end position="32"/>
    </location>
</feature>
<gene>
    <name evidence="4" type="ORF">F7731_04005</name>
</gene>
<dbReference type="GO" id="GO:0030420">
    <property type="term" value="P:establishment of competence for transformation"/>
    <property type="evidence" value="ECO:0007669"/>
    <property type="project" value="UniProtKB-KW"/>
</dbReference>
<keyword evidence="3" id="KW-0812">Transmembrane</keyword>
<dbReference type="RefSeq" id="WP_151533730.1">
    <property type="nucleotide sequence ID" value="NZ_WBOS01000001.1"/>
</dbReference>
<dbReference type="InterPro" id="IPR045584">
    <property type="entry name" value="Pilin-like"/>
</dbReference>
<evidence type="ECO:0000313" key="5">
    <source>
        <dbReference type="Proteomes" id="UP000481030"/>
    </source>
</evidence>
<reference evidence="4 5" key="1">
    <citation type="journal article" date="2016" name="Antonie Van Leeuwenhoek">
        <title>Bacillus depressus sp. nov., isolated from soil of a sunflower field.</title>
        <authorList>
            <person name="Wei X."/>
            <person name="Xin D."/>
            <person name="Xin Y."/>
            <person name="Zhang H."/>
            <person name="Wang T."/>
            <person name="Zhang J."/>
        </authorList>
    </citation>
    <scope>NUCLEOTIDE SEQUENCE [LARGE SCALE GENOMIC DNA]</scope>
    <source>
        <strain evidence="4 5">BZ1</strain>
    </source>
</reference>
<keyword evidence="2" id="KW-0178">Competence</keyword>
<dbReference type="SUPFAM" id="SSF54523">
    <property type="entry name" value="Pili subunits"/>
    <property type="match status" value="1"/>
</dbReference>
<evidence type="ECO:0000256" key="3">
    <source>
        <dbReference type="SAM" id="Phobius"/>
    </source>
</evidence>
<protein>
    <submittedName>
        <fullName evidence="4">Prepilin-type N-terminal cleavage/methylation domain-containing protein</fullName>
    </submittedName>
</protein>
<dbReference type="Proteomes" id="UP000481030">
    <property type="component" value="Unassembled WGS sequence"/>
</dbReference>
<evidence type="ECO:0000256" key="2">
    <source>
        <dbReference type="ARBA" id="ARBA00023287"/>
    </source>
</evidence>
<comment type="subcellular location">
    <subcellularLocation>
        <location evidence="1">Cell surface</location>
    </subcellularLocation>
</comment>
<dbReference type="EMBL" id="WBOS01000001">
    <property type="protein sequence ID" value="KAB2338996.1"/>
    <property type="molecule type" value="Genomic_DNA"/>
</dbReference>
<organism evidence="4 5">
    <name type="scientific">Cytobacillus depressus</name>
    <dbReference type="NCBI Taxonomy" id="1602942"/>
    <lineage>
        <taxon>Bacteria</taxon>
        <taxon>Bacillati</taxon>
        <taxon>Bacillota</taxon>
        <taxon>Bacilli</taxon>
        <taxon>Bacillales</taxon>
        <taxon>Bacillaceae</taxon>
        <taxon>Cytobacillus</taxon>
    </lineage>
</organism>
<keyword evidence="3" id="KW-1133">Transmembrane helix</keyword>
<evidence type="ECO:0000256" key="1">
    <source>
        <dbReference type="ARBA" id="ARBA00004241"/>
    </source>
</evidence>
<dbReference type="PANTHER" id="PTHR30093">
    <property type="entry name" value="GENERAL SECRETION PATHWAY PROTEIN G"/>
    <property type="match status" value="1"/>
</dbReference>
<dbReference type="OrthoDB" id="2454081at2"/>
<evidence type="ECO:0000313" key="4">
    <source>
        <dbReference type="EMBL" id="KAB2338996.1"/>
    </source>
</evidence>
<sequence>MIGKRLKDQRGLTLVELLAVVVILGIIAAIAVPSIGNIIENSKKDTHIANAQQLQNAAKLYFAETPTKTSATLEELKTAGFMDDIVDPSDKTKTYEAGTTKIDYSNKKYLVTIIGTKTYINNKEVKLLKRIDVKL</sequence>
<dbReference type="PROSITE" id="PS00409">
    <property type="entry name" value="PROKAR_NTER_METHYL"/>
    <property type="match status" value="1"/>
</dbReference>
<comment type="caution">
    <text evidence="4">The sequence shown here is derived from an EMBL/GenBank/DDBJ whole genome shotgun (WGS) entry which is preliminary data.</text>
</comment>
<dbReference type="Gene3D" id="3.30.700.10">
    <property type="entry name" value="Glycoprotein, Type 4 Pilin"/>
    <property type="match status" value="1"/>
</dbReference>